<dbReference type="SUPFAM" id="SSF47459">
    <property type="entry name" value="HLH, helix-loop-helix DNA-binding domain"/>
    <property type="match status" value="1"/>
</dbReference>
<dbReference type="GO" id="GO:0000981">
    <property type="term" value="F:DNA-binding transcription factor activity, RNA polymerase II-specific"/>
    <property type="evidence" value="ECO:0000318"/>
    <property type="project" value="GO_Central"/>
</dbReference>
<feature type="region of interest" description="Disordered" evidence="7">
    <location>
        <begin position="143"/>
        <end position="165"/>
    </location>
</feature>
<dbReference type="InterPro" id="IPR054502">
    <property type="entry name" value="bHLH-TF_ACT-like_plant"/>
</dbReference>
<evidence type="ECO:0000256" key="4">
    <source>
        <dbReference type="ARBA" id="ARBA00023125"/>
    </source>
</evidence>
<feature type="compositionally biased region" description="Basic and acidic residues" evidence="7">
    <location>
        <begin position="143"/>
        <end position="153"/>
    </location>
</feature>
<dbReference type="Pfam" id="PF22754">
    <property type="entry name" value="bHLH-TF_ACT-like_plant"/>
    <property type="match status" value="1"/>
</dbReference>
<evidence type="ECO:0000256" key="3">
    <source>
        <dbReference type="ARBA" id="ARBA00023015"/>
    </source>
</evidence>
<accession>A0A0K9NP70</accession>
<dbReference type="SMART" id="SM00353">
    <property type="entry name" value="HLH"/>
    <property type="match status" value="1"/>
</dbReference>
<protein>
    <submittedName>
        <fullName evidence="9">Basic helix-loop-helix (BHLH) DNA-binding superfamily</fullName>
    </submittedName>
</protein>
<keyword evidence="6" id="KW-0539">Nucleus</keyword>
<comment type="caution">
    <text evidence="9">The sequence shown here is derived from an EMBL/GenBank/DDBJ whole genome shotgun (WGS) entry which is preliminary data.</text>
</comment>
<comment type="subcellular location">
    <subcellularLocation>
        <location evidence="1">Nucleus</location>
    </subcellularLocation>
</comment>
<evidence type="ECO:0000256" key="6">
    <source>
        <dbReference type="ARBA" id="ARBA00023242"/>
    </source>
</evidence>
<dbReference type="OrthoDB" id="684567at2759"/>
<dbReference type="PROSITE" id="PS50888">
    <property type="entry name" value="BHLH"/>
    <property type="match status" value="1"/>
</dbReference>
<dbReference type="PANTHER" id="PTHR46684">
    <property type="entry name" value="TRANSCRIPTION FACTOR FAMA"/>
    <property type="match status" value="1"/>
</dbReference>
<dbReference type="InterPro" id="IPR044283">
    <property type="entry name" value="FAMA/SPEECHLESS/MUTE-like"/>
</dbReference>
<evidence type="ECO:0000256" key="2">
    <source>
        <dbReference type="ARBA" id="ARBA00005510"/>
    </source>
</evidence>
<keyword evidence="5" id="KW-0804">Transcription</keyword>
<gene>
    <name evidence="9" type="ORF">ZOSMA_76G01060</name>
</gene>
<sequence>MTLETLSSSEISNFLIYDTVATTALPDSYYLHPSTFNFVVDDDDLCGGDLVHAGEDASERKKRRRRTRTSKNKEEAENQRMTHIAVERNRRRQMNEHLSVLRSLMPDSYVQRGDQASIVGGAIDFVKELEQLLQSLETQKRRLREVTNNERRRPTTTTADGDSPPFSQFFTYPQYTWCQAPRENETAENHNRLHRATTTSTADIEVTIIEKHTNLRILTHKRPGHLLKIVGGLEALQLTILHLNATTLDPMALYSISAKVEEGCNLTTVDDIAASVHRMLSQIEDEATATAAAAATN</sequence>
<evidence type="ECO:0000259" key="8">
    <source>
        <dbReference type="PROSITE" id="PS50888"/>
    </source>
</evidence>
<dbReference type="EMBL" id="LFYR01001927">
    <property type="protein sequence ID" value="KMZ58551.1"/>
    <property type="molecule type" value="Genomic_DNA"/>
</dbReference>
<dbReference type="Gene3D" id="4.10.280.10">
    <property type="entry name" value="Helix-loop-helix DNA-binding domain"/>
    <property type="match status" value="1"/>
</dbReference>
<name>A0A0K9NP70_ZOSMR</name>
<proteinExistence type="inferred from homology"/>
<evidence type="ECO:0000256" key="1">
    <source>
        <dbReference type="ARBA" id="ARBA00004123"/>
    </source>
</evidence>
<dbReference type="GO" id="GO:0000978">
    <property type="term" value="F:RNA polymerase II cis-regulatory region sequence-specific DNA binding"/>
    <property type="evidence" value="ECO:0000318"/>
    <property type="project" value="GO_Central"/>
</dbReference>
<evidence type="ECO:0000313" key="10">
    <source>
        <dbReference type="Proteomes" id="UP000036987"/>
    </source>
</evidence>
<dbReference type="CDD" id="cd11448">
    <property type="entry name" value="bHLH_AtFAMA_like"/>
    <property type="match status" value="1"/>
</dbReference>
<feature type="region of interest" description="Disordered" evidence="7">
    <location>
        <begin position="55"/>
        <end position="80"/>
    </location>
</feature>
<keyword evidence="3" id="KW-0805">Transcription regulation</keyword>
<feature type="compositionally biased region" description="Basic and acidic residues" evidence="7">
    <location>
        <begin position="71"/>
        <end position="80"/>
    </location>
</feature>
<dbReference type="AlphaFoldDB" id="A0A0K9NP70"/>
<reference evidence="10" key="1">
    <citation type="journal article" date="2016" name="Nature">
        <title>The genome of the seagrass Zostera marina reveals angiosperm adaptation to the sea.</title>
        <authorList>
            <person name="Olsen J.L."/>
            <person name="Rouze P."/>
            <person name="Verhelst B."/>
            <person name="Lin Y.-C."/>
            <person name="Bayer T."/>
            <person name="Collen J."/>
            <person name="Dattolo E."/>
            <person name="De Paoli E."/>
            <person name="Dittami S."/>
            <person name="Maumus F."/>
            <person name="Michel G."/>
            <person name="Kersting A."/>
            <person name="Lauritano C."/>
            <person name="Lohaus R."/>
            <person name="Toepel M."/>
            <person name="Tonon T."/>
            <person name="Vanneste K."/>
            <person name="Amirebrahimi M."/>
            <person name="Brakel J."/>
            <person name="Bostroem C."/>
            <person name="Chovatia M."/>
            <person name="Grimwood J."/>
            <person name="Jenkins J.W."/>
            <person name="Jueterbock A."/>
            <person name="Mraz A."/>
            <person name="Stam W.T."/>
            <person name="Tice H."/>
            <person name="Bornberg-Bauer E."/>
            <person name="Green P.J."/>
            <person name="Pearson G.A."/>
            <person name="Procaccini G."/>
            <person name="Duarte C.M."/>
            <person name="Schmutz J."/>
            <person name="Reusch T.B.H."/>
            <person name="Van de Peer Y."/>
        </authorList>
    </citation>
    <scope>NUCLEOTIDE SEQUENCE [LARGE SCALE GENOMIC DNA]</scope>
    <source>
        <strain evidence="10">cv. Finnish</strain>
    </source>
</reference>
<dbReference type="InterPro" id="IPR011598">
    <property type="entry name" value="bHLH_dom"/>
</dbReference>
<dbReference type="InterPro" id="IPR036638">
    <property type="entry name" value="HLH_DNA-bd_sf"/>
</dbReference>
<feature type="compositionally biased region" description="Basic residues" evidence="7">
    <location>
        <begin position="60"/>
        <end position="70"/>
    </location>
</feature>
<comment type="similarity">
    <text evidence="2">Belongs to the bHLH protein family.</text>
</comment>
<dbReference type="Pfam" id="PF00010">
    <property type="entry name" value="HLH"/>
    <property type="match status" value="1"/>
</dbReference>
<keyword evidence="4 9" id="KW-0238">DNA-binding</keyword>
<dbReference type="GO" id="GO:0010052">
    <property type="term" value="P:guard cell differentiation"/>
    <property type="evidence" value="ECO:0007669"/>
    <property type="project" value="InterPro"/>
</dbReference>
<dbReference type="Proteomes" id="UP000036987">
    <property type="component" value="Unassembled WGS sequence"/>
</dbReference>
<dbReference type="OMA" id="WCHNPAQ"/>
<dbReference type="GO" id="GO:0046983">
    <property type="term" value="F:protein dimerization activity"/>
    <property type="evidence" value="ECO:0007669"/>
    <property type="project" value="InterPro"/>
</dbReference>
<keyword evidence="10" id="KW-1185">Reference proteome</keyword>
<dbReference type="PANTHER" id="PTHR46684:SF16">
    <property type="entry name" value="TRANSCRIPTION FACTOR BHLH67-LIKE ISOFORM X2"/>
    <property type="match status" value="1"/>
</dbReference>
<organism evidence="9 10">
    <name type="scientific">Zostera marina</name>
    <name type="common">Eelgrass</name>
    <dbReference type="NCBI Taxonomy" id="29655"/>
    <lineage>
        <taxon>Eukaryota</taxon>
        <taxon>Viridiplantae</taxon>
        <taxon>Streptophyta</taxon>
        <taxon>Embryophyta</taxon>
        <taxon>Tracheophyta</taxon>
        <taxon>Spermatophyta</taxon>
        <taxon>Magnoliopsida</taxon>
        <taxon>Liliopsida</taxon>
        <taxon>Zosteraceae</taxon>
        <taxon>Zostera</taxon>
    </lineage>
</organism>
<dbReference type="FunFam" id="4.10.280.10:FF:000050">
    <property type="entry name" value="Basic helix-loop-helix transcription factor"/>
    <property type="match status" value="1"/>
</dbReference>
<dbReference type="GO" id="GO:0006357">
    <property type="term" value="P:regulation of transcription by RNA polymerase II"/>
    <property type="evidence" value="ECO:0000318"/>
    <property type="project" value="GO_Central"/>
</dbReference>
<feature type="domain" description="BHLH" evidence="8">
    <location>
        <begin position="78"/>
        <end position="129"/>
    </location>
</feature>
<evidence type="ECO:0000313" key="9">
    <source>
        <dbReference type="EMBL" id="KMZ58551.1"/>
    </source>
</evidence>
<evidence type="ECO:0000256" key="7">
    <source>
        <dbReference type="SAM" id="MobiDB-lite"/>
    </source>
</evidence>
<evidence type="ECO:0000256" key="5">
    <source>
        <dbReference type="ARBA" id="ARBA00023163"/>
    </source>
</evidence>